<organism evidence="9 10">
    <name type="scientific">Corallococcus llansteffanensis</name>
    <dbReference type="NCBI Taxonomy" id="2316731"/>
    <lineage>
        <taxon>Bacteria</taxon>
        <taxon>Pseudomonadati</taxon>
        <taxon>Myxococcota</taxon>
        <taxon>Myxococcia</taxon>
        <taxon>Myxococcales</taxon>
        <taxon>Cystobacterineae</taxon>
        <taxon>Myxococcaceae</taxon>
        <taxon>Corallococcus</taxon>
    </lineage>
</organism>
<feature type="transmembrane region" description="Helical" evidence="7">
    <location>
        <begin position="367"/>
        <end position="387"/>
    </location>
</feature>
<evidence type="ECO:0000256" key="1">
    <source>
        <dbReference type="ARBA" id="ARBA00022679"/>
    </source>
</evidence>
<evidence type="ECO:0000313" key="9">
    <source>
        <dbReference type="EMBL" id="RKH55845.1"/>
    </source>
</evidence>
<sequence length="562" mass="60681">MQKPTEPTSAQSEPLTTGRILRATYEIGAVLGKGGMGAVFLARHLRLPGKQVAIKVLHGAESLSKEVAVRFRREAEIASRLGHPNIVEVLDFDTLEDGTPFMVMEYLRGESLSRRLRRQKQLPLEDVFAISRQMGAALQAAHRAGVVHRDLKPGNVFLVPTEAGGVVGERVKLLDFGISKLIDSRTVQTLDSVLMGTPQYMAPEQAMGHNSDVDSRTDLFSFGCMIYEMLAGRPPYSGDNVAELIYQIVHVEPEPLLSLAPGTPPRVATAISRAMAKRPGDRYPDVGAFILDLTGSPLQTLAEPKPARVPTVAPAHVEPVPTPGPSQEHVPTVGMRPHALQEGPASSAGPRTESLPAQPLPRSRPKWLVGVAVGFVIIAAFTTAFFWRGAGTLPPAAPGVVVATPVPAPQPPVAVTPPAVVAVKPPVEQKKPPESSTQPVDSDAELVEKNPTPTEKPPSVGITGRKPARLPGTSTSLEKLPDSVREDLAAAQRSLDAQNASEALRHIRRSQRTQITGASFALLTRVYCQQHDLANARAQWTRVPATERPRVRQYCRQYDIDL</sequence>
<feature type="region of interest" description="Disordered" evidence="6">
    <location>
        <begin position="337"/>
        <end position="362"/>
    </location>
</feature>
<comment type="caution">
    <text evidence="9">The sequence shown here is derived from an EMBL/GenBank/DDBJ whole genome shotgun (WGS) entry which is preliminary data.</text>
</comment>
<dbReference type="PROSITE" id="PS00107">
    <property type="entry name" value="PROTEIN_KINASE_ATP"/>
    <property type="match status" value="1"/>
</dbReference>
<dbReference type="RefSeq" id="WP_120645229.1">
    <property type="nucleotide sequence ID" value="NZ_RAWB01000234.1"/>
</dbReference>
<keyword evidence="10" id="KW-1185">Reference proteome</keyword>
<dbReference type="InterPro" id="IPR008271">
    <property type="entry name" value="Ser/Thr_kinase_AS"/>
</dbReference>
<dbReference type="SMART" id="SM00220">
    <property type="entry name" value="S_TKc"/>
    <property type="match status" value="1"/>
</dbReference>
<dbReference type="Gene3D" id="3.30.200.20">
    <property type="entry name" value="Phosphorylase Kinase, domain 1"/>
    <property type="match status" value="1"/>
</dbReference>
<evidence type="ECO:0000256" key="7">
    <source>
        <dbReference type="SAM" id="Phobius"/>
    </source>
</evidence>
<evidence type="ECO:0000256" key="4">
    <source>
        <dbReference type="ARBA" id="ARBA00022840"/>
    </source>
</evidence>
<gene>
    <name evidence="9" type="ORF">D7V93_21695</name>
</gene>
<proteinExistence type="predicted"/>
<evidence type="ECO:0000313" key="10">
    <source>
        <dbReference type="Proteomes" id="UP000272888"/>
    </source>
</evidence>
<reference evidence="10" key="1">
    <citation type="submission" date="2018-09" db="EMBL/GenBank/DDBJ databases">
        <authorList>
            <person name="Livingstone P.G."/>
            <person name="Whitworth D.E."/>
        </authorList>
    </citation>
    <scope>NUCLEOTIDE SEQUENCE [LARGE SCALE GENOMIC DNA]</scope>
    <source>
        <strain evidence="10">CA051B</strain>
    </source>
</reference>
<protein>
    <submittedName>
        <fullName evidence="9">Serine/threonine protein kinase</fullName>
    </submittedName>
</protein>
<evidence type="ECO:0000256" key="5">
    <source>
        <dbReference type="PROSITE-ProRule" id="PRU10141"/>
    </source>
</evidence>
<dbReference type="AlphaFoldDB" id="A0A3A8PQ87"/>
<keyword evidence="3 9" id="KW-0418">Kinase</keyword>
<dbReference type="PANTHER" id="PTHR43289:SF6">
    <property type="entry name" value="SERINE_THREONINE-PROTEIN KINASE NEKL-3"/>
    <property type="match status" value="1"/>
</dbReference>
<dbReference type="InterPro" id="IPR000719">
    <property type="entry name" value="Prot_kinase_dom"/>
</dbReference>
<dbReference type="Proteomes" id="UP000272888">
    <property type="component" value="Unassembled WGS sequence"/>
</dbReference>
<dbReference type="PANTHER" id="PTHR43289">
    <property type="entry name" value="MITOGEN-ACTIVATED PROTEIN KINASE KINASE KINASE 20-RELATED"/>
    <property type="match status" value="1"/>
</dbReference>
<keyword evidence="1" id="KW-0808">Transferase</keyword>
<accession>A0A3A8PQ87</accession>
<dbReference type="InterPro" id="IPR011009">
    <property type="entry name" value="Kinase-like_dom_sf"/>
</dbReference>
<keyword evidence="7" id="KW-0472">Membrane</keyword>
<dbReference type="PROSITE" id="PS50011">
    <property type="entry name" value="PROTEIN_KINASE_DOM"/>
    <property type="match status" value="1"/>
</dbReference>
<name>A0A3A8PQ87_9BACT</name>
<dbReference type="GO" id="GO:0004674">
    <property type="term" value="F:protein serine/threonine kinase activity"/>
    <property type="evidence" value="ECO:0007669"/>
    <property type="project" value="UniProtKB-KW"/>
</dbReference>
<keyword evidence="7" id="KW-0812">Transmembrane</keyword>
<keyword evidence="7" id="KW-1133">Transmembrane helix</keyword>
<evidence type="ECO:0000256" key="6">
    <source>
        <dbReference type="SAM" id="MobiDB-lite"/>
    </source>
</evidence>
<evidence type="ECO:0000256" key="2">
    <source>
        <dbReference type="ARBA" id="ARBA00022741"/>
    </source>
</evidence>
<dbReference type="Gene3D" id="1.10.510.10">
    <property type="entry name" value="Transferase(Phosphotransferase) domain 1"/>
    <property type="match status" value="1"/>
</dbReference>
<keyword evidence="4 5" id="KW-0067">ATP-binding</keyword>
<dbReference type="Pfam" id="PF00069">
    <property type="entry name" value="Pkinase"/>
    <property type="match status" value="1"/>
</dbReference>
<evidence type="ECO:0000259" key="8">
    <source>
        <dbReference type="PROSITE" id="PS50011"/>
    </source>
</evidence>
<feature type="binding site" evidence="5">
    <location>
        <position position="55"/>
    </location>
    <ligand>
        <name>ATP</name>
        <dbReference type="ChEBI" id="CHEBI:30616"/>
    </ligand>
</feature>
<keyword evidence="9" id="KW-0723">Serine/threonine-protein kinase</keyword>
<dbReference type="GO" id="GO:0005524">
    <property type="term" value="F:ATP binding"/>
    <property type="evidence" value="ECO:0007669"/>
    <property type="project" value="UniProtKB-UniRule"/>
</dbReference>
<feature type="region of interest" description="Disordered" evidence="6">
    <location>
        <begin position="424"/>
        <end position="478"/>
    </location>
</feature>
<dbReference type="CDD" id="cd14014">
    <property type="entry name" value="STKc_PknB_like"/>
    <property type="match status" value="1"/>
</dbReference>
<dbReference type="SUPFAM" id="SSF56112">
    <property type="entry name" value="Protein kinase-like (PK-like)"/>
    <property type="match status" value="1"/>
</dbReference>
<dbReference type="InterPro" id="IPR017441">
    <property type="entry name" value="Protein_kinase_ATP_BS"/>
</dbReference>
<evidence type="ECO:0000256" key="3">
    <source>
        <dbReference type="ARBA" id="ARBA00022777"/>
    </source>
</evidence>
<dbReference type="EMBL" id="RAWB01000234">
    <property type="protein sequence ID" value="RKH55845.1"/>
    <property type="molecule type" value="Genomic_DNA"/>
</dbReference>
<keyword evidence="2 5" id="KW-0547">Nucleotide-binding</keyword>
<dbReference type="PROSITE" id="PS00108">
    <property type="entry name" value="PROTEIN_KINASE_ST"/>
    <property type="match status" value="1"/>
</dbReference>
<feature type="domain" description="Protein kinase" evidence="8">
    <location>
        <begin position="25"/>
        <end position="299"/>
    </location>
</feature>